<dbReference type="AlphaFoldDB" id="A0AAV5QWV9"/>
<proteinExistence type="inferred from homology"/>
<accession>A0AAV5QWV9</accession>
<evidence type="ECO:0000313" key="5">
    <source>
        <dbReference type="EMBL" id="GMM43713.1"/>
    </source>
</evidence>
<evidence type="ECO:0000256" key="4">
    <source>
        <dbReference type="ARBA" id="ARBA00013566"/>
    </source>
</evidence>
<organism evidence="5 6">
    <name type="scientific">Pichia kluyveri</name>
    <name type="common">Yeast</name>
    <dbReference type="NCBI Taxonomy" id="36015"/>
    <lineage>
        <taxon>Eukaryota</taxon>
        <taxon>Fungi</taxon>
        <taxon>Dikarya</taxon>
        <taxon>Ascomycota</taxon>
        <taxon>Saccharomycotina</taxon>
        <taxon>Pichiomycetes</taxon>
        <taxon>Pichiales</taxon>
        <taxon>Pichiaceae</taxon>
        <taxon>Pichia</taxon>
    </lineage>
</organism>
<dbReference type="PANTHER" id="PTHR13475:SF3">
    <property type="entry name" value="NEUGRIN"/>
    <property type="match status" value="1"/>
</dbReference>
<dbReference type="PANTHER" id="PTHR13475">
    <property type="entry name" value="NEUGRIN"/>
    <property type="match status" value="1"/>
</dbReference>
<evidence type="ECO:0000313" key="6">
    <source>
        <dbReference type="Proteomes" id="UP001378960"/>
    </source>
</evidence>
<gene>
    <name evidence="5" type="ORF">DAPK24_002880</name>
</gene>
<dbReference type="InterPro" id="IPR010487">
    <property type="entry name" value="NGRN/Rrg9"/>
</dbReference>
<evidence type="ECO:0000256" key="3">
    <source>
        <dbReference type="ARBA" id="ARBA00010895"/>
    </source>
</evidence>
<dbReference type="Proteomes" id="UP001378960">
    <property type="component" value="Unassembled WGS sequence"/>
</dbReference>
<dbReference type="GO" id="GO:0005634">
    <property type="term" value="C:nucleus"/>
    <property type="evidence" value="ECO:0007669"/>
    <property type="project" value="TreeGrafter"/>
</dbReference>
<name>A0AAV5QWV9_PICKL</name>
<dbReference type="EMBL" id="BTGB01000001">
    <property type="protein sequence ID" value="GMM43713.1"/>
    <property type="molecule type" value="Genomic_DNA"/>
</dbReference>
<protein>
    <recommendedName>
        <fullName evidence="4">Required for respiratory growth protein 9, mitochondrial</fullName>
    </recommendedName>
</protein>
<sequence length="260" mass="31086">MVLNSSILRVFGKRGFHRVSYCLKDGGRPNDWKLPDLDELPGGFRGKVYNKKDWNEYLLKNTKILEKEQMEKEKKLMEKRKPPTGWRKKEGLPIWMKNKYALMEKASKIDLSKVKKLSPSTASAIRKLHDEFPNELSTDKLAEFFKVSPVAISKILKSRWNPTDKELEKLQQRWEKNVNRQMSERLIENKFEEFIEATEKRLKMEIPPFFKQELYQYYLNNSIEKVREDFDELNEARINKEKIKDEKVSKYFNDIIESQK</sequence>
<comment type="caution">
    <text evidence="5">The sequence shown here is derived from an EMBL/GenBank/DDBJ whole genome shotgun (WGS) entry which is preliminary data.</text>
</comment>
<dbReference type="Pfam" id="PF06413">
    <property type="entry name" value="Neugrin"/>
    <property type="match status" value="1"/>
</dbReference>
<keyword evidence="6" id="KW-1185">Reference proteome</keyword>
<evidence type="ECO:0000256" key="1">
    <source>
        <dbReference type="ARBA" id="ARBA00003548"/>
    </source>
</evidence>
<comment type="subcellular location">
    <subcellularLocation>
        <location evidence="2">Mitochondrion</location>
    </subcellularLocation>
</comment>
<comment type="function">
    <text evidence="1">Required for respiratory activity and maintenance and expression of the mitochondrial genome.</text>
</comment>
<comment type="similarity">
    <text evidence="3">Belongs to the RRG9 family.</text>
</comment>
<dbReference type="GO" id="GO:0005739">
    <property type="term" value="C:mitochondrion"/>
    <property type="evidence" value="ECO:0007669"/>
    <property type="project" value="UniProtKB-SubCell"/>
</dbReference>
<reference evidence="5 6" key="1">
    <citation type="journal article" date="2023" name="Elife">
        <title>Identification of key yeast species and microbe-microbe interactions impacting larval growth of Drosophila in the wild.</title>
        <authorList>
            <person name="Mure A."/>
            <person name="Sugiura Y."/>
            <person name="Maeda R."/>
            <person name="Honda K."/>
            <person name="Sakurai N."/>
            <person name="Takahashi Y."/>
            <person name="Watada M."/>
            <person name="Katoh T."/>
            <person name="Gotoh A."/>
            <person name="Gotoh Y."/>
            <person name="Taniguchi I."/>
            <person name="Nakamura K."/>
            <person name="Hayashi T."/>
            <person name="Katayama T."/>
            <person name="Uemura T."/>
            <person name="Hattori Y."/>
        </authorList>
    </citation>
    <scope>NUCLEOTIDE SEQUENCE [LARGE SCALE GENOMIC DNA]</scope>
    <source>
        <strain evidence="5 6">PK-24</strain>
    </source>
</reference>
<evidence type="ECO:0000256" key="2">
    <source>
        <dbReference type="ARBA" id="ARBA00004173"/>
    </source>
</evidence>